<feature type="chain" id="PRO_5040362671" evidence="8">
    <location>
        <begin position="20"/>
        <end position="424"/>
    </location>
</feature>
<evidence type="ECO:0000256" key="7">
    <source>
        <dbReference type="SAM" id="MobiDB-lite"/>
    </source>
</evidence>
<keyword evidence="2 10" id="KW-0645">Protease</keyword>
<feature type="domain" description="Peptidase A1" evidence="9">
    <location>
        <begin position="114"/>
        <end position="421"/>
    </location>
</feature>
<dbReference type="GO" id="GO:0006508">
    <property type="term" value="P:proteolysis"/>
    <property type="evidence" value="ECO:0007669"/>
    <property type="project" value="UniProtKB-KW"/>
</dbReference>
<evidence type="ECO:0000256" key="4">
    <source>
        <dbReference type="ARBA" id="ARBA00022801"/>
    </source>
</evidence>
<dbReference type="PANTHER" id="PTHR47966:SF51">
    <property type="entry name" value="BETA-SITE APP-CLEAVING ENZYME, ISOFORM A-RELATED"/>
    <property type="match status" value="1"/>
</dbReference>
<feature type="signal peptide" evidence="8">
    <location>
        <begin position="1"/>
        <end position="19"/>
    </location>
</feature>
<dbReference type="SUPFAM" id="SSF50630">
    <property type="entry name" value="Acid proteases"/>
    <property type="match status" value="1"/>
</dbReference>
<evidence type="ECO:0000256" key="6">
    <source>
        <dbReference type="PIRSR" id="PIRSR601461-2"/>
    </source>
</evidence>
<accession>A0A9P3LIY9</accession>
<dbReference type="FunFam" id="2.40.70.10:FF:000115">
    <property type="entry name" value="Lysosomal aspartic protease"/>
    <property type="match status" value="1"/>
</dbReference>
<dbReference type="CDD" id="cd05471">
    <property type="entry name" value="pepsin_like"/>
    <property type="match status" value="1"/>
</dbReference>
<dbReference type="Proteomes" id="UP000703269">
    <property type="component" value="Unassembled WGS sequence"/>
</dbReference>
<feature type="active site" evidence="5">
    <location>
        <position position="311"/>
    </location>
</feature>
<keyword evidence="8" id="KW-0732">Signal</keyword>
<reference evidence="10 11" key="1">
    <citation type="submission" date="2021-08" db="EMBL/GenBank/DDBJ databases">
        <title>Draft Genome Sequence of Phanerochaete sordida strain YK-624.</title>
        <authorList>
            <person name="Mori T."/>
            <person name="Dohra H."/>
            <person name="Suzuki T."/>
            <person name="Kawagishi H."/>
            <person name="Hirai H."/>
        </authorList>
    </citation>
    <scope>NUCLEOTIDE SEQUENCE [LARGE SCALE GENOMIC DNA]</scope>
    <source>
        <strain evidence="10 11">YK-624</strain>
    </source>
</reference>
<protein>
    <submittedName>
        <fullName evidence="10">Aspartic protease</fullName>
    </submittedName>
</protein>
<evidence type="ECO:0000256" key="3">
    <source>
        <dbReference type="ARBA" id="ARBA00022750"/>
    </source>
</evidence>
<organism evidence="10 11">
    <name type="scientific">Phanerochaete sordida</name>
    <dbReference type="NCBI Taxonomy" id="48140"/>
    <lineage>
        <taxon>Eukaryota</taxon>
        <taxon>Fungi</taxon>
        <taxon>Dikarya</taxon>
        <taxon>Basidiomycota</taxon>
        <taxon>Agaricomycotina</taxon>
        <taxon>Agaricomycetes</taxon>
        <taxon>Polyporales</taxon>
        <taxon>Phanerochaetaceae</taxon>
        <taxon>Phanerochaete</taxon>
    </lineage>
</organism>
<feature type="region of interest" description="Disordered" evidence="7">
    <location>
        <begin position="86"/>
        <end position="110"/>
    </location>
</feature>
<keyword evidence="6" id="KW-1015">Disulfide bond</keyword>
<keyword evidence="3" id="KW-0064">Aspartyl protease</keyword>
<comment type="caution">
    <text evidence="10">The sequence shown here is derived from an EMBL/GenBank/DDBJ whole genome shotgun (WGS) entry which is preliminary data.</text>
</comment>
<dbReference type="InterPro" id="IPR033121">
    <property type="entry name" value="PEPTIDASE_A1"/>
</dbReference>
<evidence type="ECO:0000256" key="2">
    <source>
        <dbReference type="ARBA" id="ARBA00022670"/>
    </source>
</evidence>
<feature type="active site" evidence="5">
    <location>
        <position position="132"/>
    </location>
</feature>
<dbReference type="EMBL" id="BPQB01000064">
    <property type="protein sequence ID" value="GJE96850.1"/>
    <property type="molecule type" value="Genomic_DNA"/>
</dbReference>
<dbReference type="InterPro" id="IPR034164">
    <property type="entry name" value="Pepsin-like_dom"/>
</dbReference>
<keyword evidence="4" id="KW-0378">Hydrolase</keyword>
<evidence type="ECO:0000256" key="5">
    <source>
        <dbReference type="PIRSR" id="PIRSR601461-1"/>
    </source>
</evidence>
<dbReference type="Gene3D" id="2.40.70.10">
    <property type="entry name" value="Acid Proteases"/>
    <property type="match status" value="2"/>
</dbReference>
<dbReference type="PROSITE" id="PS51767">
    <property type="entry name" value="PEPTIDASE_A1"/>
    <property type="match status" value="1"/>
</dbReference>
<evidence type="ECO:0000259" key="9">
    <source>
        <dbReference type="PROSITE" id="PS51767"/>
    </source>
</evidence>
<evidence type="ECO:0000256" key="8">
    <source>
        <dbReference type="SAM" id="SignalP"/>
    </source>
</evidence>
<dbReference type="PRINTS" id="PR00792">
    <property type="entry name" value="PEPSIN"/>
</dbReference>
<dbReference type="Pfam" id="PF00026">
    <property type="entry name" value="Asp"/>
    <property type="match status" value="1"/>
</dbReference>
<dbReference type="InterPro" id="IPR021109">
    <property type="entry name" value="Peptidase_aspartic_dom_sf"/>
</dbReference>
<dbReference type="OrthoDB" id="15189at2759"/>
<proteinExistence type="inferred from homology"/>
<dbReference type="GO" id="GO:0004190">
    <property type="term" value="F:aspartic-type endopeptidase activity"/>
    <property type="evidence" value="ECO:0007669"/>
    <property type="project" value="UniProtKB-KW"/>
</dbReference>
<name>A0A9P3LIY9_9APHY</name>
<comment type="similarity">
    <text evidence="1">Belongs to the peptidase A1 family.</text>
</comment>
<feature type="disulfide bond" evidence="6">
    <location>
        <begin position="145"/>
        <end position="150"/>
    </location>
</feature>
<evidence type="ECO:0000256" key="1">
    <source>
        <dbReference type="ARBA" id="ARBA00007447"/>
    </source>
</evidence>
<dbReference type="AlphaFoldDB" id="A0A9P3LIY9"/>
<sequence>MLTTAFITYALALLAASSAAPLEHSGVRIALQTRDGVSSVPPVANHAALRRALERTAFKFHSGFAAFEANTGQSHPLAILPNLSGDNHNSTITRRGTTSQGSVPLTEENDGDLWQGSITIGTPATTYAVQFDTGSSDLFVPGPTCSDANCQGHAQYFPGSSSTSLDVQKTFLIRSPFGAVDGEQYDDTVTISGLPSLKQRLGAASSYPSGYSKPYFPPDGVMGMAYQSISVFDAPPVFQSLVAQKQLTTPAFSFKLTQADAELFLGGANSDHYTGNFTYVPVTTKGYWQVKLDAVSVDGRTPIGNVRSVIDTGTKLIATRPAEARQLYGAIKGSKDASRTIGAGFYTFPCASTLNVSLTFGGRSFGIAPSLFNLGPASSGSSDCIGAIVGQNSLSFWNIGDTFLQNVYSTFDLGNDRVGFATLK</sequence>
<dbReference type="PANTHER" id="PTHR47966">
    <property type="entry name" value="BETA-SITE APP-CLEAVING ENZYME, ISOFORM A-RELATED"/>
    <property type="match status" value="1"/>
</dbReference>
<dbReference type="InterPro" id="IPR001461">
    <property type="entry name" value="Aspartic_peptidase_A1"/>
</dbReference>
<gene>
    <name evidence="10" type="ORF">PsYK624_130570</name>
</gene>
<feature type="compositionally biased region" description="Polar residues" evidence="7">
    <location>
        <begin position="86"/>
        <end position="103"/>
    </location>
</feature>
<evidence type="ECO:0000313" key="10">
    <source>
        <dbReference type="EMBL" id="GJE96850.1"/>
    </source>
</evidence>
<keyword evidence="11" id="KW-1185">Reference proteome</keyword>
<evidence type="ECO:0000313" key="11">
    <source>
        <dbReference type="Proteomes" id="UP000703269"/>
    </source>
</evidence>